<reference evidence="1 2" key="1">
    <citation type="submission" date="2018-05" db="EMBL/GenBank/DDBJ databases">
        <title>Genome sequencing and assembly of the regulated plant pathogen Lachnellula willkommii and related sister species for the development of diagnostic species identification markers.</title>
        <authorList>
            <person name="Giroux E."/>
            <person name="Bilodeau G."/>
        </authorList>
    </citation>
    <scope>NUCLEOTIDE SEQUENCE [LARGE SCALE GENOMIC DNA]</scope>
    <source>
        <strain evidence="1 2">CBS 268.59</strain>
    </source>
</reference>
<evidence type="ECO:0000313" key="2">
    <source>
        <dbReference type="Proteomes" id="UP000469558"/>
    </source>
</evidence>
<accession>A0A8T9BWY6</accession>
<organism evidence="1 2">
    <name type="scientific">Lachnellula suecica</name>
    <dbReference type="NCBI Taxonomy" id="602035"/>
    <lineage>
        <taxon>Eukaryota</taxon>
        <taxon>Fungi</taxon>
        <taxon>Dikarya</taxon>
        <taxon>Ascomycota</taxon>
        <taxon>Pezizomycotina</taxon>
        <taxon>Leotiomycetes</taxon>
        <taxon>Helotiales</taxon>
        <taxon>Lachnaceae</taxon>
        <taxon>Lachnellula</taxon>
    </lineage>
</organism>
<comment type="caution">
    <text evidence="1">The sequence shown here is derived from an EMBL/GenBank/DDBJ whole genome shotgun (WGS) entry which is preliminary data.</text>
</comment>
<dbReference type="Proteomes" id="UP000469558">
    <property type="component" value="Unassembled WGS sequence"/>
</dbReference>
<keyword evidence="2" id="KW-1185">Reference proteome</keyword>
<dbReference type="PANTHER" id="PTHR43712:SF12">
    <property type="entry name" value="STERIGMATOCYSTIN 8-O-METHYLTRANSFERASE"/>
    <property type="match status" value="1"/>
</dbReference>
<dbReference type="OrthoDB" id="1606438at2759"/>
<dbReference type="PANTHER" id="PTHR43712">
    <property type="entry name" value="PUTATIVE (AFU_ORTHOLOGUE AFUA_4G14580)-RELATED"/>
    <property type="match status" value="1"/>
</dbReference>
<proteinExistence type="predicted"/>
<dbReference type="AlphaFoldDB" id="A0A8T9BWY6"/>
<protein>
    <submittedName>
        <fullName evidence="1">O-methyltransferase gsfB</fullName>
    </submittedName>
</protein>
<sequence length="200" mass="22170">MAHTRIVELASIIQEHTSRIDAYFNAQNIPTNLLTLLILQYLHDTVLDASDELTYLLLGPARVIAGQPTSIQAIQRFGMANSFPPTETLTFNAIAQTCSLSKSDTRRIIRHAMTYYIFRELSPGIVAHTFIYKALAVIPGLGNLADFINSKMWPSSTSLVDAMERWPRSEEPHEAGFNLANGENLPMISAIGKIPSGRSR</sequence>
<name>A0A8T9BWY6_9HELO</name>
<gene>
    <name evidence="1" type="primary">gsfB_6</name>
    <name evidence="1" type="ORF">LSUE1_G007837</name>
</gene>
<dbReference type="EMBL" id="QGMK01001996">
    <property type="protein sequence ID" value="TVY62310.1"/>
    <property type="molecule type" value="Genomic_DNA"/>
</dbReference>
<evidence type="ECO:0000313" key="1">
    <source>
        <dbReference type="EMBL" id="TVY62310.1"/>
    </source>
</evidence>